<keyword evidence="9 13" id="KW-1133">Transmembrane helix</keyword>
<dbReference type="InterPro" id="IPR045319">
    <property type="entry name" value="KAT/AKT"/>
</dbReference>
<feature type="signal peptide" evidence="14">
    <location>
        <begin position="1"/>
        <end position="25"/>
    </location>
</feature>
<evidence type="ECO:0000256" key="13">
    <source>
        <dbReference type="SAM" id="Phobius"/>
    </source>
</evidence>
<evidence type="ECO:0000256" key="4">
    <source>
        <dbReference type="ARBA" id="ARBA00022538"/>
    </source>
</evidence>
<gene>
    <name evidence="16" type="ORF">RND71_042476</name>
</gene>
<dbReference type="Gene3D" id="1.10.287.630">
    <property type="entry name" value="Helix hairpin bin"/>
    <property type="match status" value="1"/>
</dbReference>
<evidence type="ECO:0000313" key="16">
    <source>
        <dbReference type="EMBL" id="KAK4337989.1"/>
    </source>
</evidence>
<evidence type="ECO:0000256" key="9">
    <source>
        <dbReference type="ARBA" id="ARBA00022989"/>
    </source>
</evidence>
<proteinExistence type="inferred from homology"/>
<evidence type="ECO:0000256" key="5">
    <source>
        <dbReference type="ARBA" id="ARBA00022692"/>
    </source>
</evidence>
<feature type="transmembrane region" description="Helical" evidence="13">
    <location>
        <begin position="164"/>
        <end position="187"/>
    </location>
</feature>
<protein>
    <recommendedName>
        <fullName evidence="15">Cyclic nucleotide-binding domain-containing protein</fullName>
    </recommendedName>
</protein>
<keyword evidence="11 13" id="KW-0472">Membrane</keyword>
<comment type="subcellular location">
    <subcellularLocation>
        <location evidence="1">Membrane</location>
        <topology evidence="1">Multi-pass membrane protein</topology>
    </subcellularLocation>
</comment>
<dbReference type="Gene3D" id="1.10.287.70">
    <property type="match status" value="1"/>
</dbReference>
<dbReference type="InterPro" id="IPR005821">
    <property type="entry name" value="Ion_trans_dom"/>
</dbReference>
<feature type="domain" description="Cyclic nucleotide-binding" evidence="15">
    <location>
        <begin position="339"/>
        <end position="386"/>
    </location>
</feature>
<dbReference type="CDD" id="cd00038">
    <property type="entry name" value="CAP_ED"/>
    <property type="match status" value="1"/>
</dbReference>
<evidence type="ECO:0000256" key="11">
    <source>
        <dbReference type="ARBA" id="ARBA00023136"/>
    </source>
</evidence>
<evidence type="ECO:0000256" key="10">
    <source>
        <dbReference type="ARBA" id="ARBA00023065"/>
    </source>
</evidence>
<evidence type="ECO:0000256" key="8">
    <source>
        <dbReference type="ARBA" id="ARBA00022958"/>
    </source>
</evidence>
<keyword evidence="12" id="KW-0407">Ion channel</keyword>
<evidence type="ECO:0000313" key="17">
    <source>
        <dbReference type="Proteomes" id="UP001291623"/>
    </source>
</evidence>
<dbReference type="InterPro" id="IPR014710">
    <property type="entry name" value="RmlC-like_jellyroll"/>
</dbReference>
<keyword evidence="10" id="KW-0406">Ion transport</keyword>
<evidence type="ECO:0000256" key="3">
    <source>
        <dbReference type="ARBA" id="ARBA00022448"/>
    </source>
</evidence>
<evidence type="ECO:0000256" key="7">
    <source>
        <dbReference type="ARBA" id="ARBA00022882"/>
    </source>
</evidence>
<name>A0AAE1UUU8_9SOLA</name>
<dbReference type="InterPro" id="IPR000595">
    <property type="entry name" value="cNMP-bd_dom"/>
</dbReference>
<evidence type="ECO:0000256" key="6">
    <source>
        <dbReference type="ARBA" id="ARBA00022826"/>
    </source>
</evidence>
<feature type="transmembrane region" description="Helical" evidence="13">
    <location>
        <begin position="237"/>
        <end position="255"/>
    </location>
</feature>
<accession>A0AAE1UUU8</accession>
<dbReference type="Proteomes" id="UP001291623">
    <property type="component" value="Unassembled WGS sequence"/>
</dbReference>
<keyword evidence="17" id="KW-1185">Reference proteome</keyword>
<evidence type="ECO:0000259" key="15">
    <source>
        <dbReference type="PROSITE" id="PS50042"/>
    </source>
</evidence>
<comment type="caution">
    <text evidence="16">The sequence shown here is derived from an EMBL/GenBank/DDBJ whole genome shotgun (WGS) entry which is preliminary data.</text>
</comment>
<keyword evidence="8" id="KW-0630">Potassium</keyword>
<keyword evidence="5 13" id="KW-0812">Transmembrane</keyword>
<evidence type="ECO:0000256" key="12">
    <source>
        <dbReference type="ARBA" id="ARBA00023303"/>
    </source>
</evidence>
<reference evidence="16" key="1">
    <citation type="submission" date="2023-12" db="EMBL/GenBank/DDBJ databases">
        <title>Genome assembly of Anisodus tanguticus.</title>
        <authorList>
            <person name="Wang Y.-J."/>
        </authorList>
    </citation>
    <scope>NUCLEOTIDE SEQUENCE</scope>
    <source>
        <strain evidence="16">KB-2021</strain>
        <tissue evidence="16">Leaf</tissue>
    </source>
</reference>
<keyword evidence="3" id="KW-0813">Transport</keyword>
<keyword evidence="7" id="KW-0851">Voltage-gated channel</keyword>
<feature type="chain" id="PRO_5042046346" description="Cyclic nucleotide-binding domain-containing protein" evidence="14">
    <location>
        <begin position="26"/>
        <end position="469"/>
    </location>
</feature>
<sequence length="469" mass="53893">MSSTFQMLTYMLVLLHHLLRERGEANSRSSLGNIKGTIDDDDWDQVLGAAINVYANKHRERPDRLIDMLTSSHRIWQTFLVVLVVYSAWSSPFELAFKKVASGSLLPVDLLVDAFFAIDIVLTFFVAYLDKTTYLLVDHHKKIAFRLEKDTRFSYFWTRLCKPICVTLFAVHSAGCFYYWLATHYYAADNTWIGSNVTNFQERSISLGYTYSMYWSVVTLTTVGYGDLRAHNTGEKVFTIFYMLFNVGLTAYIIGNMTNLIVHSVARTFTMRDAINKILQYARKNRLPEGIKEQMRAHVTLRFKTAELQQEEILEDLPKAIRASIAQHLFHITLENTYLFKGVSEDFLVQLVSEIKAKYFPPKVDIVIQNEIPTDFYIIVSGTVVVRISHHHFKQLVQPLKADGKITLSNFLQHLKGIEKEELQEIPFVSELLSDLSSEVGTMSKGQNHEGQSQEGTSKLMLHLELFHY</sequence>
<dbReference type="GO" id="GO:0005249">
    <property type="term" value="F:voltage-gated potassium channel activity"/>
    <property type="evidence" value="ECO:0007669"/>
    <property type="project" value="InterPro"/>
</dbReference>
<evidence type="ECO:0000256" key="2">
    <source>
        <dbReference type="ARBA" id="ARBA00007929"/>
    </source>
</evidence>
<dbReference type="PANTHER" id="PTHR45743">
    <property type="entry name" value="POTASSIUM CHANNEL AKT1"/>
    <property type="match status" value="1"/>
</dbReference>
<keyword evidence="4" id="KW-0633">Potassium transport</keyword>
<feature type="transmembrane region" description="Helical" evidence="13">
    <location>
        <begin position="74"/>
        <end position="90"/>
    </location>
</feature>
<evidence type="ECO:0000256" key="1">
    <source>
        <dbReference type="ARBA" id="ARBA00004141"/>
    </source>
</evidence>
<dbReference type="PANTHER" id="PTHR45743:SF27">
    <property type="entry name" value="POTASSIUM CHANNEL KAT3"/>
    <property type="match status" value="1"/>
</dbReference>
<dbReference type="Gene3D" id="2.60.120.10">
    <property type="entry name" value="Jelly Rolls"/>
    <property type="match status" value="1"/>
</dbReference>
<comment type="similarity">
    <text evidence="2">Belongs to the potassium channel family. Plant (TC 1.A.1.4) subfamily.</text>
</comment>
<dbReference type="AlphaFoldDB" id="A0AAE1UUU8"/>
<dbReference type="GO" id="GO:0034702">
    <property type="term" value="C:monoatomic ion channel complex"/>
    <property type="evidence" value="ECO:0007669"/>
    <property type="project" value="UniProtKB-KW"/>
</dbReference>
<dbReference type="SUPFAM" id="SSF81324">
    <property type="entry name" value="Voltage-gated potassium channels"/>
    <property type="match status" value="1"/>
</dbReference>
<keyword evidence="14" id="KW-0732">Signal</keyword>
<feature type="transmembrane region" description="Helical" evidence="13">
    <location>
        <begin position="207"/>
        <end position="225"/>
    </location>
</feature>
<dbReference type="SUPFAM" id="SSF51206">
    <property type="entry name" value="cAMP-binding domain-like"/>
    <property type="match status" value="1"/>
</dbReference>
<feature type="transmembrane region" description="Helical" evidence="13">
    <location>
        <begin position="110"/>
        <end position="129"/>
    </location>
</feature>
<organism evidence="16 17">
    <name type="scientific">Anisodus tanguticus</name>
    <dbReference type="NCBI Taxonomy" id="243964"/>
    <lineage>
        <taxon>Eukaryota</taxon>
        <taxon>Viridiplantae</taxon>
        <taxon>Streptophyta</taxon>
        <taxon>Embryophyta</taxon>
        <taxon>Tracheophyta</taxon>
        <taxon>Spermatophyta</taxon>
        <taxon>Magnoliopsida</taxon>
        <taxon>eudicotyledons</taxon>
        <taxon>Gunneridae</taxon>
        <taxon>Pentapetalae</taxon>
        <taxon>asterids</taxon>
        <taxon>lamiids</taxon>
        <taxon>Solanales</taxon>
        <taxon>Solanaceae</taxon>
        <taxon>Solanoideae</taxon>
        <taxon>Hyoscyameae</taxon>
        <taxon>Anisodus</taxon>
    </lineage>
</organism>
<dbReference type="Pfam" id="PF00520">
    <property type="entry name" value="Ion_trans"/>
    <property type="match status" value="2"/>
</dbReference>
<dbReference type="InterPro" id="IPR018490">
    <property type="entry name" value="cNMP-bd_dom_sf"/>
</dbReference>
<dbReference type="PROSITE" id="PS50042">
    <property type="entry name" value="CNMP_BINDING_3"/>
    <property type="match status" value="1"/>
</dbReference>
<dbReference type="EMBL" id="JAVYJV010000024">
    <property type="protein sequence ID" value="KAK4337989.1"/>
    <property type="molecule type" value="Genomic_DNA"/>
</dbReference>
<evidence type="ECO:0000256" key="14">
    <source>
        <dbReference type="SAM" id="SignalP"/>
    </source>
</evidence>
<keyword evidence="6" id="KW-0631">Potassium channel</keyword>